<dbReference type="FunFam" id="3.30.730.10:FF:000001">
    <property type="entry name" value="Ethylene-responsive transcription factor 2"/>
    <property type="match status" value="1"/>
</dbReference>
<dbReference type="Gene3D" id="3.30.730.10">
    <property type="entry name" value="AP2/ERF domain"/>
    <property type="match status" value="1"/>
</dbReference>
<organism evidence="7 8">
    <name type="scientific">Tetracentron sinense</name>
    <name type="common">Spur-leaf</name>
    <dbReference type="NCBI Taxonomy" id="13715"/>
    <lineage>
        <taxon>Eukaryota</taxon>
        <taxon>Viridiplantae</taxon>
        <taxon>Streptophyta</taxon>
        <taxon>Embryophyta</taxon>
        <taxon>Tracheophyta</taxon>
        <taxon>Spermatophyta</taxon>
        <taxon>Magnoliopsida</taxon>
        <taxon>Trochodendrales</taxon>
        <taxon>Trochodendraceae</taxon>
        <taxon>Tetracentron</taxon>
    </lineage>
</organism>
<keyword evidence="8" id="KW-1185">Reference proteome</keyword>
<proteinExistence type="predicted"/>
<dbReference type="OrthoDB" id="1920676at2759"/>
<evidence type="ECO:0000259" key="6">
    <source>
        <dbReference type="PROSITE" id="PS51032"/>
    </source>
</evidence>
<dbReference type="OMA" id="VMTIELG"/>
<accession>A0A834YLX3</accession>
<evidence type="ECO:0000256" key="5">
    <source>
        <dbReference type="ARBA" id="ARBA00023242"/>
    </source>
</evidence>
<dbReference type="PANTHER" id="PTHR31194">
    <property type="entry name" value="SHN SHINE , DNA BINDING / TRANSCRIPTION FACTOR"/>
    <property type="match status" value="1"/>
</dbReference>
<dbReference type="Pfam" id="PF00847">
    <property type="entry name" value="AP2"/>
    <property type="match status" value="1"/>
</dbReference>
<name>A0A834YLX3_TETSI</name>
<evidence type="ECO:0000313" key="8">
    <source>
        <dbReference type="Proteomes" id="UP000655225"/>
    </source>
</evidence>
<keyword evidence="5" id="KW-0539">Nucleus</keyword>
<dbReference type="EMBL" id="JABCRI010000019">
    <property type="protein sequence ID" value="KAF8389115.1"/>
    <property type="molecule type" value="Genomic_DNA"/>
</dbReference>
<evidence type="ECO:0000256" key="2">
    <source>
        <dbReference type="ARBA" id="ARBA00023015"/>
    </source>
</evidence>
<dbReference type="SMART" id="SM00380">
    <property type="entry name" value="AP2"/>
    <property type="match status" value="1"/>
</dbReference>
<dbReference type="InterPro" id="IPR050913">
    <property type="entry name" value="AP2/ERF_ERF"/>
</dbReference>
<dbReference type="PANTHER" id="PTHR31194:SF204">
    <property type="entry name" value="ETHYLENE-RESPONSIVE TRANSCRIPTION FACTOR WIN1"/>
    <property type="match status" value="1"/>
</dbReference>
<evidence type="ECO:0000256" key="3">
    <source>
        <dbReference type="ARBA" id="ARBA00023125"/>
    </source>
</evidence>
<evidence type="ECO:0000256" key="4">
    <source>
        <dbReference type="ARBA" id="ARBA00023163"/>
    </source>
</evidence>
<evidence type="ECO:0000313" key="7">
    <source>
        <dbReference type="EMBL" id="KAF8389115.1"/>
    </source>
</evidence>
<dbReference type="Proteomes" id="UP000655225">
    <property type="component" value="Unassembled WGS sequence"/>
</dbReference>
<dbReference type="PROSITE" id="PS51032">
    <property type="entry name" value="AP2_ERF"/>
    <property type="match status" value="1"/>
</dbReference>
<comment type="subcellular location">
    <subcellularLocation>
        <location evidence="1">Nucleus</location>
    </subcellularLocation>
</comment>
<dbReference type="InterPro" id="IPR036955">
    <property type="entry name" value="AP2/ERF_dom_sf"/>
</dbReference>
<dbReference type="AlphaFoldDB" id="A0A834YLX3"/>
<dbReference type="GO" id="GO:0005634">
    <property type="term" value="C:nucleus"/>
    <property type="evidence" value="ECO:0007669"/>
    <property type="project" value="UniProtKB-SubCell"/>
</dbReference>
<keyword evidence="2" id="KW-0805">Transcription regulation</keyword>
<comment type="caution">
    <text evidence="7">The sequence shown here is derived from an EMBL/GenBank/DDBJ whole genome shotgun (WGS) entry which is preliminary data.</text>
</comment>
<gene>
    <name evidence="7" type="ORF">HHK36_025801</name>
</gene>
<sequence length="222" mass="24391">MAKSKKFRGVRQRHWGSWVSEIRHPLLKYSILLFILLPSNLCVYSCLCSRKRRVWLGTFETAEEAAQAYDEAAVLISGRNAKTNFPVVKSQSGDSKTGIEDSPASTTALSAILSAKLRRSCKAPSPSLTCLRLDTENSRIGVWQKRAGAHSDSNWVMTIELGKKNALASEEAALPLSETPATSTRAEVGDGIDEEERIALQMIEELLNRNIYPSPSPSDGVL</sequence>
<reference evidence="7 8" key="1">
    <citation type="submission" date="2020-04" db="EMBL/GenBank/DDBJ databases">
        <title>Plant Genome Project.</title>
        <authorList>
            <person name="Zhang R.-G."/>
        </authorList>
    </citation>
    <scope>NUCLEOTIDE SEQUENCE [LARGE SCALE GENOMIC DNA]</scope>
    <source>
        <strain evidence="7">YNK0</strain>
        <tissue evidence="7">Leaf</tissue>
    </source>
</reference>
<dbReference type="GO" id="GO:0003700">
    <property type="term" value="F:DNA-binding transcription factor activity"/>
    <property type="evidence" value="ECO:0007669"/>
    <property type="project" value="InterPro"/>
</dbReference>
<keyword evidence="4" id="KW-0804">Transcription</keyword>
<keyword evidence="3" id="KW-0238">DNA-binding</keyword>
<dbReference type="InterPro" id="IPR016177">
    <property type="entry name" value="DNA-bd_dom_sf"/>
</dbReference>
<dbReference type="PRINTS" id="PR00367">
    <property type="entry name" value="ETHRSPELEMNT"/>
</dbReference>
<dbReference type="GO" id="GO:0003677">
    <property type="term" value="F:DNA binding"/>
    <property type="evidence" value="ECO:0007669"/>
    <property type="project" value="UniProtKB-KW"/>
</dbReference>
<dbReference type="SUPFAM" id="SSF54171">
    <property type="entry name" value="DNA-binding domain"/>
    <property type="match status" value="1"/>
</dbReference>
<evidence type="ECO:0000256" key="1">
    <source>
        <dbReference type="ARBA" id="ARBA00004123"/>
    </source>
</evidence>
<dbReference type="InterPro" id="IPR001471">
    <property type="entry name" value="AP2/ERF_dom"/>
</dbReference>
<dbReference type="CDD" id="cd00018">
    <property type="entry name" value="AP2"/>
    <property type="match status" value="1"/>
</dbReference>
<protein>
    <recommendedName>
        <fullName evidence="6">AP2/ERF domain-containing protein</fullName>
    </recommendedName>
</protein>
<feature type="domain" description="AP2/ERF" evidence="6">
    <location>
        <begin position="6"/>
        <end position="86"/>
    </location>
</feature>